<protein>
    <recommendedName>
        <fullName evidence="1">Auxin-responsive protein</fullName>
    </recommendedName>
</protein>
<sequence>MAKEGLGLEITELRLGLPVDNNGERLVSGSKKTKRVFSEMMISSSPGSKPHDREGKTSKPWLYLLRLALSFGSPGREIWLQMDTDGANSVVSSVDIVTREVEDDSVPKDKSQAVGWPPVCSYRTKKNNNKELSKAIGTGSHCPAHFHHDYQKIMTWSLLHINFAGVALKEGEKFEYVIIYEDKDRDWMLVGDVPWQYVYITLH</sequence>
<dbReference type="PANTHER" id="PTHR31734">
    <property type="entry name" value="AUXIN-RESPONSIVE PROTEIN IAA17"/>
    <property type="match status" value="1"/>
</dbReference>
<evidence type="ECO:0000313" key="4">
    <source>
        <dbReference type="Proteomes" id="UP000266723"/>
    </source>
</evidence>
<proteinExistence type="inferred from homology"/>
<dbReference type="Proteomes" id="UP000266723">
    <property type="component" value="Unassembled WGS sequence"/>
</dbReference>
<keyword evidence="1" id="KW-0805">Transcription regulation</keyword>
<name>A0ABQ7ARC1_BRACR</name>
<comment type="subunit">
    <text evidence="1">Homodimers and heterodimers.</text>
</comment>
<feature type="domain" description="AUX/IAA" evidence="2">
    <location>
        <begin position="11"/>
        <end position="130"/>
    </location>
</feature>
<organism evidence="3 4">
    <name type="scientific">Brassica cretica</name>
    <name type="common">Mustard</name>
    <dbReference type="NCBI Taxonomy" id="69181"/>
    <lineage>
        <taxon>Eukaryota</taxon>
        <taxon>Viridiplantae</taxon>
        <taxon>Streptophyta</taxon>
        <taxon>Embryophyta</taxon>
        <taxon>Tracheophyta</taxon>
        <taxon>Spermatophyta</taxon>
        <taxon>Magnoliopsida</taxon>
        <taxon>eudicotyledons</taxon>
        <taxon>Gunneridae</taxon>
        <taxon>Pentapetalae</taxon>
        <taxon>rosids</taxon>
        <taxon>malvids</taxon>
        <taxon>Brassicales</taxon>
        <taxon>Brassicaceae</taxon>
        <taxon>Brassiceae</taxon>
        <taxon>Brassica</taxon>
    </lineage>
</organism>
<keyword evidence="1" id="KW-0678">Repressor</keyword>
<keyword evidence="1" id="KW-0927">Auxin signaling pathway</keyword>
<evidence type="ECO:0000256" key="1">
    <source>
        <dbReference type="RuleBase" id="RU004549"/>
    </source>
</evidence>
<accession>A0ABQ7ARC1</accession>
<evidence type="ECO:0000259" key="2">
    <source>
        <dbReference type="Pfam" id="PF02309"/>
    </source>
</evidence>
<dbReference type="EMBL" id="QGKV02001556">
    <property type="protein sequence ID" value="KAF3516689.1"/>
    <property type="molecule type" value="Genomic_DNA"/>
</dbReference>
<evidence type="ECO:0000313" key="3">
    <source>
        <dbReference type="EMBL" id="KAF3516689.1"/>
    </source>
</evidence>
<comment type="subcellular location">
    <subcellularLocation>
        <location evidence="1">Nucleus</location>
    </subcellularLocation>
</comment>
<feature type="domain" description="AUX/IAA" evidence="2">
    <location>
        <begin position="172"/>
        <end position="197"/>
    </location>
</feature>
<dbReference type="SUPFAM" id="SSF54277">
    <property type="entry name" value="CAD &amp; PB1 domains"/>
    <property type="match status" value="1"/>
</dbReference>
<dbReference type="Pfam" id="PF02309">
    <property type="entry name" value="AUX_IAA"/>
    <property type="match status" value="2"/>
</dbReference>
<dbReference type="Gene3D" id="3.10.20.90">
    <property type="entry name" value="Phosphatidylinositol 3-kinase Catalytic Subunit, Chain A, domain 1"/>
    <property type="match status" value="1"/>
</dbReference>
<comment type="caution">
    <text evidence="3">The sequence shown here is derived from an EMBL/GenBank/DDBJ whole genome shotgun (WGS) entry which is preliminary data.</text>
</comment>
<dbReference type="InterPro" id="IPR003311">
    <property type="entry name" value="AUX_IAA"/>
</dbReference>
<reference evidence="3 4" key="1">
    <citation type="journal article" date="2020" name="BMC Genomics">
        <title>Intraspecific diversification of the crop wild relative Brassica cretica Lam. using demographic model selection.</title>
        <authorList>
            <person name="Kioukis A."/>
            <person name="Michalopoulou V.A."/>
            <person name="Briers L."/>
            <person name="Pirintsos S."/>
            <person name="Studholme D.J."/>
            <person name="Pavlidis P."/>
            <person name="Sarris P.F."/>
        </authorList>
    </citation>
    <scope>NUCLEOTIDE SEQUENCE [LARGE SCALE GENOMIC DNA]</scope>
    <source>
        <strain evidence="4">cv. PFS-1207/04</strain>
    </source>
</reference>
<keyword evidence="1" id="KW-0539">Nucleus</keyword>
<keyword evidence="1" id="KW-0804">Transcription</keyword>
<dbReference type="PANTHER" id="PTHR31734:SF241">
    <property type="entry name" value="AUXIN-RESPONSIVE PROTEIN IAA6"/>
    <property type="match status" value="1"/>
</dbReference>
<keyword evidence="4" id="KW-1185">Reference proteome</keyword>
<comment type="function">
    <text evidence="1">Aux/IAA proteins are short-lived transcriptional factors that function as repressors of early auxin response genes at low auxin concentrations.</text>
</comment>
<comment type="similarity">
    <text evidence="1">Belongs to the Aux/IAA family.</text>
</comment>
<gene>
    <name evidence="3" type="ORF">DY000_02059464</name>
</gene>
<dbReference type="InterPro" id="IPR033389">
    <property type="entry name" value="AUX/IAA_dom"/>
</dbReference>